<reference evidence="8" key="1">
    <citation type="journal article" date="2019" name="PLoS Negl. Trop. Dis.">
        <title>Revisiting the worldwide diversity of Leptospira species in the environment.</title>
        <authorList>
            <person name="Vincent A.T."/>
            <person name="Schiettekatte O."/>
            <person name="Bourhy P."/>
            <person name="Veyrier F.J."/>
            <person name="Picardeau M."/>
        </authorList>
    </citation>
    <scope>NUCLEOTIDE SEQUENCE [LARGE SCALE GENOMIC DNA]</scope>
    <source>
        <strain evidence="8">201400974</strain>
    </source>
</reference>
<protein>
    <recommendedName>
        <fullName evidence="2">histidine kinase</fullName>
        <ecNumber evidence="2">2.7.13.3</ecNumber>
    </recommendedName>
</protein>
<dbReference type="Pfam" id="PF07696">
    <property type="entry name" value="7TMR-DISMED2"/>
    <property type="match status" value="1"/>
</dbReference>
<dbReference type="InterPro" id="IPR036890">
    <property type="entry name" value="HATPase_C_sf"/>
</dbReference>
<dbReference type="InterPro" id="IPR011623">
    <property type="entry name" value="7TMR_DISM_rcpt_extracell_dom1"/>
</dbReference>
<accession>A0A4R9LSX9</accession>
<dbReference type="EC" id="2.7.13.3" evidence="2"/>
<dbReference type="Gene3D" id="2.60.40.2380">
    <property type="match status" value="1"/>
</dbReference>
<feature type="transmembrane region" description="Helical" evidence="6">
    <location>
        <begin position="305"/>
        <end position="321"/>
    </location>
</feature>
<dbReference type="SMART" id="SM00387">
    <property type="entry name" value="HATPase_c"/>
    <property type="match status" value="1"/>
</dbReference>
<evidence type="ECO:0000313" key="9">
    <source>
        <dbReference type="Proteomes" id="UP000298264"/>
    </source>
</evidence>
<dbReference type="PROSITE" id="PS50109">
    <property type="entry name" value="HIS_KIN"/>
    <property type="match status" value="1"/>
</dbReference>
<dbReference type="PANTHER" id="PTHR43047">
    <property type="entry name" value="TWO-COMPONENT HISTIDINE PROTEIN KINASE"/>
    <property type="match status" value="1"/>
</dbReference>
<dbReference type="CDD" id="cd16922">
    <property type="entry name" value="HATPase_EvgS-ArcB-TorS-like"/>
    <property type="match status" value="1"/>
</dbReference>
<dbReference type="GO" id="GO:0000155">
    <property type="term" value="F:phosphorelay sensor kinase activity"/>
    <property type="evidence" value="ECO:0007669"/>
    <property type="project" value="InterPro"/>
</dbReference>
<dbReference type="CDD" id="cd00082">
    <property type="entry name" value="HisKA"/>
    <property type="match status" value="1"/>
</dbReference>
<keyword evidence="4" id="KW-0808">Transferase</keyword>
<feature type="transmembrane region" description="Helical" evidence="6">
    <location>
        <begin position="333"/>
        <end position="353"/>
    </location>
</feature>
<feature type="transmembrane region" description="Helical" evidence="6">
    <location>
        <begin position="208"/>
        <end position="226"/>
    </location>
</feature>
<dbReference type="InterPro" id="IPR004358">
    <property type="entry name" value="Sig_transdc_His_kin-like_C"/>
</dbReference>
<dbReference type="AlphaFoldDB" id="A0A4R9LSX9"/>
<evidence type="ECO:0000313" key="8">
    <source>
        <dbReference type="EMBL" id="TGN13190.1"/>
    </source>
</evidence>
<comment type="caution">
    <text evidence="8">The sequence shown here is derived from an EMBL/GenBank/DDBJ whole genome shotgun (WGS) entry which is preliminary data.</text>
</comment>
<feature type="domain" description="Histidine kinase" evidence="7">
    <location>
        <begin position="414"/>
        <end position="629"/>
    </location>
</feature>
<dbReference type="Pfam" id="PF00512">
    <property type="entry name" value="HisKA"/>
    <property type="match status" value="1"/>
</dbReference>
<dbReference type="SMART" id="SM00388">
    <property type="entry name" value="HisKA"/>
    <property type="match status" value="1"/>
</dbReference>
<evidence type="ECO:0000256" key="5">
    <source>
        <dbReference type="ARBA" id="ARBA00022777"/>
    </source>
</evidence>
<dbReference type="InterPro" id="IPR003594">
    <property type="entry name" value="HATPase_dom"/>
</dbReference>
<dbReference type="PRINTS" id="PR00344">
    <property type="entry name" value="BCTRLSENSOR"/>
</dbReference>
<dbReference type="SUPFAM" id="SSF47384">
    <property type="entry name" value="Homodimeric domain of signal transducing histidine kinase"/>
    <property type="match status" value="1"/>
</dbReference>
<comment type="catalytic activity">
    <reaction evidence="1">
        <text>ATP + protein L-histidine = ADP + protein N-phospho-L-histidine.</text>
        <dbReference type="EC" id="2.7.13.3"/>
    </reaction>
</comment>
<keyword evidence="3" id="KW-0597">Phosphoprotein</keyword>
<sequence>MRYLLVRILIIVFLIIVPLALLSRFAETNSPCKDHSKEMVYWEDKSANVSFDEIINKQELGDFRQKTRPNHNIGYSKSAFWFYWKPNFTHQNVRYWLVIDNPLIDNLDFYQVEEQGTWVERYMGDDRPFTNRIIPIRPFSLRMTEGAYQKGIYLRVKSEGSIRFPVEVCRGDVIIANAARTEIAYGLFYGSILFISIYQLLSYFYSRNITFLTYSFFGFTLSVFLASQSGHLQEFFYPEIAGISNYVNHVSSSLSIVCGIYFIYSFFPFMKENKIYRYTVYSFLVLAGSITPLTFLVPYSYISRVLPFFSLIIVIFLLIVLTRRNLNYSEKWIRRGIVVVIVSIIIATMRNYTLIPNSFLTLHIVKISQFIQVLFFALATSSQYKMIEQYALTTATERNTALKLAKSKSEILAYLSHEIRSPIHSMLAYLELLTEKENNNENQVELKLVQKSAEHVVALVSNILEQSRLEAGKVEIQKESFSLQTLIDDITLEQRPIAKQKDLNLEVLFTDDLPKSIWGDSLRIHQVLTNLISNAIKFTNSGKVILSVSKENDRIRFSVTDSGLGIKAEEIESLFAEFKQANYSIYKQFGGTGLGLSISKSLLNLMDSDLKLKTEMSVGSEFYFLIKID</sequence>
<dbReference type="InterPro" id="IPR036097">
    <property type="entry name" value="HisK_dim/P_sf"/>
</dbReference>
<keyword evidence="9" id="KW-1185">Reference proteome</keyword>
<keyword evidence="6" id="KW-0472">Membrane</keyword>
<dbReference type="InterPro" id="IPR005467">
    <property type="entry name" value="His_kinase_dom"/>
</dbReference>
<feature type="transmembrane region" description="Helical" evidence="6">
    <location>
        <begin position="246"/>
        <end position="267"/>
    </location>
</feature>
<keyword evidence="6" id="KW-1133">Transmembrane helix</keyword>
<dbReference type="PANTHER" id="PTHR43047:SF64">
    <property type="entry name" value="HISTIDINE KINASE CONTAINING CHEY-HOMOLOGOUS RECEIVER DOMAIN AND PAS DOMAIN-RELATED"/>
    <property type="match status" value="1"/>
</dbReference>
<dbReference type="FunFam" id="3.30.565.10:FF:000010">
    <property type="entry name" value="Sensor histidine kinase RcsC"/>
    <property type="match status" value="1"/>
</dbReference>
<dbReference type="Gene3D" id="1.10.287.130">
    <property type="match status" value="1"/>
</dbReference>
<dbReference type="Gene3D" id="3.30.565.10">
    <property type="entry name" value="Histidine kinase-like ATPase, C-terminal domain"/>
    <property type="match status" value="1"/>
</dbReference>
<keyword evidence="5 8" id="KW-0418">Kinase</keyword>
<evidence type="ECO:0000256" key="1">
    <source>
        <dbReference type="ARBA" id="ARBA00000085"/>
    </source>
</evidence>
<dbReference type="EMBL" id="RQHV01000032">
    <property type="protein sequence ID" value="TGN13190.1"/>
    <property type="molecule type" value="Genomic_DNA"/>
</dbReference>
<dbReference type="Pfam" id="PF07695">
    <property type="entry name" value="7TMR-DISM_7TM"/>
    <property type="match status" value="1"/>
</dbReference>
<evidence type="ECO:0000256" key="3">
    <source>
        <dbReference type="ARBA" id="ARBA00022553"/>
    </source>
</evidence>
<organism evidence="8 9">
    <name type="scientific">Leptospira ilyithenensis</name>
    <dbReference type="NCBI Taxonomy" id="2484901"/>
    <lineage>
        <taxon>Bacteria</taxon>
        <taxon>Pseudomonadati</taxon>
        <taxon>Spirochaetota</taxon>
        <taxon>Spirochaetia</taxon>
        <taxon>Leptospirales</taxon>
        <taxon>Leptospiraceae</taxon>
        <taxon>Leptospira</taxon>
    </lineage>
</organism>
<evidence type="ECO:0000256" key="6">
    <source>
        <dbReference type="SAM" id="Phobius"/>
    </source>
</evidence>
<dbReference type="InterPro" id="IPR003661">
    <property type="entry name" value="HisK_dim/P_dom"/>
</dbReference>
<name>A0A4R9LSX9_9LEPT</name>
<gene>
    <name evidence="8" type="ORF">EHS11_04660</name>
</gene>
<feature type="transmembrane region" description="Helical" evidence="6">
    <location>
        <begin position="183"/>
        <end position="201"/>
    </location>
</feature>
<proteinExistence type="predicted"/>
<dbReference type="Proteomes" id="UP000298264">
    <property type="component" value="Unassembled WGS sequence"/>
</dbReference>
<evidence type="ECO:0000259" key="7">
    <source>
        <dbReference type="PROSITE" id="PS50109"/>
    </source>
</evidence>
<feature type="transmembrane region" description="Helical" evidence="6">
    <location>
        <begin position="279"/>
        <end position="299"/>
    </location>
</feature>
<dbReference type="OrthoDB" id="9809348at2"/>
<evidence type="ECO:0000256" key="2">
    <source>
        <dbReference type="ARBA" id="ARBA00012438"/>
    </source>
</evidence>
<dbReference type="Pfam" id="PF02518">
    <property type="entry name" value="HATPase_c"/>
    <property type="match status" value="1"/>
</dbReference>
<dbReference type="InterPro" id="IPR011622">
    <property type="entry name" value="7TMR_DISM_rcpt_extracell_dom2"/>
</dbReference>
<dbReference type="SUPFAM" id="SSF55874">
    <property type="entry name" value="ATPase domain of HSP90 chaperone/DNA topoisomerase II/histidine kinase"/>
    <property type="match status" value="1"/>
</dbReference>
<keyword evidence="6" id="KW-0812">Transmembrane</keyword>
<evidence type="ECO:0000256" key="4">
    <source>
        <dbReference type="ARBA" id="ARBA00022679"/>
    </source>
</evidence>